<dbReference type="InterPro" id="IPR001660">
    <property type="entry name" value="SAM"/>
</dbReference>
<dbReference type="InterPro" id="IPR009001">
    <property type="entry name" value="Transl_elong_EF1A/Init_IF2_C"/>
</dbReference>
<dbReference type="InterPro" id="IPR000795">
    <property type="entry name" value="T_Tr_GTP-bd_dom"/>
</dbReference>
<evidence type="ECO:0000313" key="8">
    <source>
        <dbReference type="EMBL" id="OLP87005.1"/>
    </source>
</evidence>
<dbReference type="SUPFAM" id="SSF52540">
    <property type="entry name" value="P-loop containing nucleoside triphosphate hydrolases"/>
    <property type="match status" value="1"/>
</dbReference>
<feature type="region of interest" description="Disordered" evidence="6">
    <location>
        <begin position="405"/>
        <end position="488"/>
    </location>
</feature>
<keyword evidence="9" id="KW-1185">Reference proteome</keyword>
<dbReference type="EMBL" id="LSRX01000886">
    <property type="protein sequence ID" value="OLP87005.1"/>
    <property type="molecule type" value="Genomic_DNA"/>
</dbReference>
<evidence type="ECO:0000256" key="2">
    <source>
        <dbReference type="ARBA" id="ARBA00022741"/>
    </source>
</evidence>
<dbReference type="GO" id="GO:0003924">
    <property type="term" value="F:GTPase activity"/>
    <property type="evidence" value="ECO:0007669"/>
    <property type="project" value="InterPro"/>
</dbReference>
<feature type="region of interest" description="Disordered" evidence="6">
    <location>
        <begin position="178"/>
        <end position="232"/>
    </location>
</feature>
<feature type="compositionally biased region" description="Acidic residues" evidence="6">
    <location>
        <begin position="198"/>
        <end position="209"/>
    </location>
</feature>
<evidence type="ECO:0000256" key="3">
    <source>
        <dbReference type="ARBA" id="ARBA00022768"/>
    </source>
</evidence>
<evidence type="ECO:0000256" key="6">
    <source>
        <dbReference type="SAM" id="MobiDB-lite"/>
    </source>
</evidence>
<dbReference type="Pfam" id="PF00536">
    <property type="entry name" value="SAM_1"/>
    <property type="match status" value="1"/>
</dbReference>
<accession>A0A1Q9CVT6</accession>
<dbReference type="Gene3D" id="1.10.490.10">
    <property type="entry name" value="Globins"/>
    <property type="match status" value="2"/>
</dbReference>
<dbReference type="CDD" id="cd01040">
    <property type="entry name" value="Mb-like"/>
    <property type="match status" value="2"/>
</dbReference>
<feature type="compositionally biased region" description="Polar residues" evidence="6">
    <location>
        <begin position="1569"/>
        <end position="1579"/>
    </location>
</feature>
<dbReference type="GO" id="GO:0020037">
    <property type="term" value="F:heme binding"/>
    <property type="evidence" value="ECO:0007669"/>
    <property type="project" value="InterPro"/>
</dbReference>
<dbReference type="OrthoDB" id="427669at2759"/>
<organism evidence="8 9">
    <name type="scientific">Symbiodinium microadriaticum</name>
    <name type="common">Dinoflagellate</name>
    <name type="synonym">Zooxanthella microadriatica</name>
    <dbReference type="NCBI Taxonomy" id="2951"/>
    <lineage>
        <taxon>Eukaryota</taxon>
        <taxon>Sar</taxon>
        <taxon>Alveolata</taxon>
        <taxon>Dinophyceae</taxon>
        <taxon>Suessiales</taxon>
        <taxon>Symbiodiniaceae</taxon>
        <taxon>Symbiodinium</taxon>
    </lineage>
</organism>
<evidence type="ECO:0000256" key="1">
    <source>
        <dbReference type="ARBA" id="ARBA00007249"/>
    </source>
</evidence>
<sequence length="2118" mass="233561">MVEEMRRWLHGIEPCGGLDQYARNLAEAFNSPTEVQAMYLSTWHCALDAQFFEDFHIHDLRHQKMFRRWFEAQGTARPALDENSKWQEKTAPGHYPGRDATASRTWSGSWWDPGWTGTHLLSWHPLLMTRGSSDGHCHFGTYASFDAKDQCNQAGLADCEKVSRLDFENELPTFFSDINSQHHPKVEGEEGRHSVWEAETDSSEGSDIQEPDRGTSFISDEDSELLREDSAAEEDKGVKWEFFDLDNDHIISEDVLPTILEDETLQMPLLTARSALERNSWGISEAFQSSFEALSSVAIGIGSFAGTATQGVLEATHAFLSCSIAFDAFVEMHVKNDENTVPEQETEDRRDEVDLSDPTKLRIDLSKIADAILKAPAHTLLVSDVPVVARVMLVAYSEQSVDMERKGLGGSTDLDLRRPERSPPALGHGGARRPEAAVRGTRPTPGPIGHTTPNQRPVATPSLTARGRRDGQAKAAQVASCRSFSKGKERNPVARFMREIGLPQYIDALFRDGFDDMETLLEIQDEHLEAMGFLPGHILKMKKRLRESKDSPPLSAIRSTEPGLGKEPTTKPSAVEVTPSTFRLSQEVIDVAQRSWREMRPSIGTIAEAFCKNLFILNPSSKALFPMAVRNRYRDWTSPIEEAEQTFETSIALRELFSKMVSAVGAAVMRLQNPGKVVLEMSALGLRHADYGVKEEHLKAFGQALLLAFRGHCRFLTPEADQAWITIFDFVSSAVARGIREAGEIQAKAPAPPSDGSKTLLSRPQAGKAAAKEFKPPSRLLETAQQPGMVPSSGTISTVQQSWMVVKELGVANIGEIMYKHLFKIAPVTKSLFPVSVRKRYRDWSCSEEEVEDGFENSPALRNLFAKVVEAVGSAVAGLHNISRLVAELNALGMRHINYNMKEEFFEYGGQALVLTLQDGLGTSLTEDVKQAWVAVYEFISACIISGLRFAQEKESLVRALQYVPSRRDPPAATDGCSPQSLSSNVSQNVSDVLRPQRLRWKDGRWLKPRPRPRSRSARSSLNSGRGSDEGPSTAPPQEDTKAQGPLAAWLCSLGMERYQATLEGFFDDPEQVFLAYTTPATMGEPHFDSGFFAEVGVTDEVHQRTFERWFVEKLHKARVPAVSTARASPGRLPEPVQPREGEKTRPSLEPEKSRSIGRRAPRRSQELLGRVQRPMPASQEAAWLRSAELVLDSNASSSDTPACREKRTEILIAGHPSGSGKSVYAYAFDVMSKEAFAAKKVSIDEAAERDIPEEEWPDWRQAEAEESELAKIAASGAVKVLTPAESAESNKVLRGAGARRSLGPGDRQQVCVQEEAKRADWRAQHFQKPMVCSRRSRPGCSGPECVLTYRHDPELAGDPSAGSLLKDAWDLRRLEATFTQSDRLQRAAGKLYVRQSRGGLPGMEPEVVMEEFGYKQSRVDPTGLHELRMTWFSGRFKFCMHKKFQELADGNMFNGRRNQQGQDGNIRVDMGKFIEERLHPMAIPKAKDMQDINCSIAGAKVVLQRPMAPQLEHVRQFEKQKQPHQPKQQQLKQQGQPNPRAYRQQKQPMHQQKQGVSGAMGAHPAYGHQNQPKDTSFQEPKLREQSPPLKEAAGLPDEPDAPARGAQHRPEPQVPQPPEVPQPPQPPPQPQPSLSEAQQANRIRESQERENQRQPKQPAQKVPGVSQEASTMSSREPGQTQEAKGDWASKLRAAREAAASLPERDARQHVVIAILGHTGAGKSTLFAALLRACGAWDQRSVEKFFKAPQQPGELLAERCSTPGRRFTLLDVPGRRSNVAQAWRALCQSDAAVLVVSAKAAELDSSIARGGQLLEHSLLAKCLGMSSLVIAVNKLGDASKAPWCSERFEAVKAKVAAALGEVGFTSDSLRFVPVCALHGTNVNLEDRLVCGACDGWYSEGSLLELLETCPVSVRRENADGGPQRVSVLGCEKQGNSSFVLCRVEAGDVEAGSVLQHAPSGQECGVLAIQAWGQDVRRAEPGDLARFKVLGALPTSGHVLSEDSLRCAAKFKAQIRLVETCRETPVMSQGFKCILHLHHSMEELCEVSKVIEAEDLRTNKKEAAPKVVRAPALALCVLQICSGREVPLEAGDGLLGQLSLRTDGGTIAVGSVAELPKLR</sequence>
<dbReference type="InterPro" id="IPR004160">
    <property type="entry name" value="Transl_elong_EFTu/EF1A_C"/>
</dbReference>
<dbReference type="SUPFAM" id="SSF47769">
    <property type="entry name" value="SAM/Pointed domain"/>
    <property type="match status" value="1"/>
</dbReference>
<dbReference type="InterPro" id="IPR027417">
    <property type="entry name" value="P-loop_NTPase"/>
</dbReference>
<feature type="compositionally biased region" description="Basic residues" evidence="6">
    <location>
        <begin position="1007"/>
        <end position="1017"/>
    </location>
</feature>
<dbReference type="Pfam" id="PF00042">
    <property type="entry name" value="Globin"/>
    <property type="match status" value="2"/>
</dbReference>
<feature type="region of interest" description="Disordered" evidence="6">
    <location>
        <begin position="80"/>
        <end position="99"/>
    </location>
</feature>
<dbReference type="InterPro" id="IPR000971">
    <property type="entry name" value="Globin"/>
</dbReference>
<dbReference type="GO" id="GO:0005525">
    <property type="term" value="F:GTP binding"/>
    <property type="evidence" value="ECO:0007669"/>
    <property type="project" value="UniProtKB-KW"/>
</dbReference>
<feature type="compositionally biased region" description="Low complexity" evidence="6">
    <location>
        <begin position="978"/>
        <end position="989"/>
    </location>
</feature>
<evidence type="ECO:0000256" key="5">
    <source>
        <dbReference type="ARBA" id="ARBA00023134"/>
    </source>
</evidence>
<dbReference type="InterPro" id="IPR044399">
    <property type="entry name" value="Mb-like_M"/>
</dbReference>
<dbReference type="SUPFAM" id="SSF46458">
    <property type="entry name" value="Globin-like"/>
    <property type="match status" value="2"/>
</dbReference>
<feature type="compositionally biased region" description="Basic and acidic residues" evidence="6">
    <location>
        <begin position="1138"/>
        <end position="1155"/>
    </location>
</feature>
<dbReference type="InterPro" id="IPR050100">
    <property type="entry name" value="TRAFAC_GTPase_members"/>
</dbReference>
<dbReference type="CDD" id="cd09487">
    <property type="entry name" value="SAM_superfamily"/>
    <property type="match status" value="1"/>
</dbReference>
<dbReference type="InterPro" id="IPR012292">
    <property type="entry name" value="Globin/Proto"/>
</dbReference>
<feature type="compositionally biased region" description="Basic and acidic residues" evidence="6">
    <location>
        <begin position="1643"/>
        <end position="1654"/>
    </location>
</feature>
<gene>
    <name evidence="8" type="primary">SUP35</name>
    <name evidence="8" type="ORF">AK812_SmicGene31808</name>
</gene>
<feature type="region of interest" description="Disordered" evidence="6">
    <location>
        <begin position="1121"/>
        <end position="1165"/>
    </location>
</feature>
<feature type="compositionally biased region" description="Pro residues" evidence="6">
    <location>
        <begin position="1613"/>
        <end position="1632"/>
    </location>
</feature>
<feature type="compositionally biased region" description="Low complexity" evidence="6">
    <location>
        <begin position="1524"/>
        <end position="1555"/>
    </location>
</feature>
<dbReference type="Pfam" id="PF03143">
    <property type="entry name" value="GTP_EFTU_D3"/>
    <property type="match status" value="1"/>
</dbReference>
<feature type="compositionally biased region" description="Basic and acidic residues" evidence="6">
    <location>
        <begin position="184"/>
        <end position="196"/>
    </location>
</feature>
<reference evidence="8 9" key="1">
    <citation type="submission" date="2016-02" db="EMBL/GenBank/DDBJ databases">
        <title>Genome analysis of coral dinoflagellate symbionts highlights evolutionary adaptations to a symbiotic lifestyle.</title>
        <authorList>
            <person name="Aranda M."/>
            <person name="Li Y."/>
            <person name="Liew Y.J."/>
            <person name="Baumgarten S."/>
            <person name="Simakov O."/>
            <person name="Wilson M."/>
            <person name="Piel J."/>
            <person name="Ashoor H."/>
            <person name="Bougouffa S."/>
            <person name="Bajic V.B."/>
            <person name="Ryu T."/>
            <person name="Ravasi T."/>
            <person name="Bayer T."/>
            <person name="Micklem G."/>
            <person name="Kim H."/>
            <person name="Bhak J."/>
            <person name="Lajeunesse T.C."/>
            <person name="Voolstra C.R."/>
        </authorList>
    </citation>
    <scope>NUCLEOTIDE SEQUENCE [LARGE SCALE GENOMIC DNA]</scope>
    <source>
        <strain evidence="8 9">CCMP2467</strain>
    </source>
</reference>
<keyword evidence="2" id="KW-0547">Nucleotide-binding</keyword>
<feature type="region of interest" description="Disordered" evidence="6">
    <location>
        <begin position="1004"/>
        <end position="1043"/>
    </location>
</feature>
<protein>
    <submittedName>
        <fullName evidence="8">Eukaryotic peptide chain release factor GTP-binding subunit</fullName>
    </submittedName>
</protein>
<dbReference type="Proteomes" id="UP000186817">
    <property type="component" value="Unassembled WGS sequence"/>
</dbReference>
<feature type="region of interest" description="Disordered" evidence="6">
    <location>
        <begin position="1516"/>
        <end position="1692"/>
    </location>
</feature>
<dbReference type="Gene3D" id="1.10.150.50">
    <property type="entry name" value="Transcription Factor, Ets-1"/>
    <property type="match status" value="1"/>
</dbReference>
<dbReference type="Gene3D" id="2.40.30.10">
    <property type="entry name" value="Translation factors"/>
    <property type="match status" value="2"/>
</dbReference>
<dbReference type="GO" id="GO:0003746">
    <property type="term" value="F:translation elongation factor activity"/>
    <property type="evidence" value="ECO:0007669"/>
    <property type="project" value="UniProtKB-KW"/>
</dbReference>
<feature type="region of interest" description="Disordered" evidence="6">
    <location>
        <begin position="545"/>
        <end position="573"/>
    </location>
</feature>
<dbReference type="InterPro" id="IPR009000">
    <property type="entry name" value="Transl_B-barrel_sf"/>
</dbReference>
<feature type="domain" description="Globin" evidence="7">
    <location>
        <begin position="790"/>
        <end position="949"/>
    </location>
</feature>
<name>A0A1Q9CVT6_SYMMI</name>
<evidence type="ECO:0000256" key="4">
    <source>
        <dbReference type="ARBA" id="ARBA00022917"/>
    </source>
</evidence>
<evidence type="ECO:0000259" key="7">
    <source>
        <dbReference type="PROSITE" id="PS01033"/>
    </source>
</evidence>
<keyword evidence="5" id="KW-0342">GTP-binding</keyword>
<dbReference type="SUPFAM" id="SSF50447">
    <property type="entry name" value="Translation proteins"/>
    <property type="match status" value="1"/>
</dbReference>
<dbReference type="PROSITE" id="PS01033">
    <property type="entry name" value="GLOBIN"/>
    <property type="match status" value="2"/>
</dbReference>
<dbReference type="PANTHER" id="PTHR23115">
    <property type="entry name" value="TRANSLATION FACTOR"/>
    <property type="match status" value="1"/>
</dbReference>
<dbReference type="SUPFAM" id="SSF50465">
    <property type="entry name" value="EF-Tu/eEF-1alpha/eIF2-gamma C-terminal domain"/>
    <property type="match status" value="1"/>
</dbReference>
<feature type="domain" description="Globin" evidence="7">
    <location>
        <begin position="583"/>
        <end position="740"/>
    </location>
</feature>
<dbReference type="GO" id="GO:0019825">
    <property type="term" value="F:oxygen binding"/>
    <property type="evidence" value="ECO:0007669"/>
    <property type="project" value="InterPro"/>
</dbReference>
<feature type="compositionally biased region" description="Polar residues" evidence="6">
    <location>
        <begin position="451"/>
        <end position="463"/>
    </location>
</feature>
<dbReference type="InterPro" id="IPR013761">
    <property type="entry name" value="SAM/pointed_sf"/>
</dbReference>
<feature type="compositionally biased region" description="Polar residues" evidence="6">
    <location>
        <begin position="1668"/>
        <end position="1683"/>
    </location>
</feature>
<comment type="similarity">
    <text evidence="1">Belongs to the TRAFAC class translation factor GTPase superfamily. Classic translation factor GTPase family. EF-Tu/EF-1A subfamily.</text>
</comment>
<keyword evidence="4" id="KW-0648">Protein biosynthesis</keyword>
<proteinExistence type="inferred from homology"/>
<dbReference type="Pfam" id="PF00009">
    <property type="entry name" value="GTP_EFTU"/>
    <property type="match status" value="1"/>
</dbReference>
<comment type="caution">
    <text evidence="8">The sequence shown here is derived from an EMBL/GenBank/DDBJ whole genome shotgun (WGS) entry which is preliminary data.</text>
</comment>
<dbReference type="SMART" id="SM00454">
    <property type="entry name" value="SAM"/>
    <property type="match status" value="1"/>
</dbReference>
<dbReference type="InterPro" id="IPR009050">
    <property type="entry name" value="Globin-like_sf"/>
</dbReference>
<dbReference type="Gene3D" id="3.40.50.300">
    <property type="entry name" value="P-loop containing nucleotide triphosphate hydrolases"/>
    <property type="match status" value="1"/>
</dbReference>
<feature type="region of interest" description="Disordered" evidence="6">
    <location>
        <begin position="967"/>
        <end position="989"/>
    </location>
</feature>
<keyword evidence="3" id="KW-0251">Elongation factor</keyword>
<evidence type="ECO:0000313" key="9">
    <source>
        <dbReference type="Proteomes" id="UP000186817"/>
    </source>
</evidence>